<reference evidence="2" key="1">
    <citation type="submission" date="2022-11" db="UniProtKB">
        <authorList>
            <consortium name="WormBaseParasite"/>
        </authorList>
    </citation>
    <scope>IDENTIFICATION</scope>
</reference>
<name>A0A914XER7_9BILA</name>
<dbReference type="Proteomes" id="UP000887566">
    <property type="component" value="Unplaced"/>
</dbReference>
<accession>A0A914XER7</accession>
<proteinExistence type="predicted"/>
<sequence length="101" mass="11807">MVLKTEPKAENSKETGKKSDEVELLMERIRQRAVSSKSWDELMNIAKKNMMEKRNVLDADDRMQLQESMVLLQRTRHGVHYLAPLISLFDDARLSKTSLRF</sequence>
<keyword evidence="1" id="KW-1185">Reference proteome</keyword>
<evidence type="ECO:0000313" key="1">
    <source>
        <dbReference type="Proteomes" id="UP000887566"/>
    </source>
</evidence>
<protein>
    <submittedName>
        <fullName evidence="2">Uncharacterized protein</fullName>
    </submittedName>
</protein>
<organism evidence="1 2">
    <name type="scientific">Plectus sambesii</name>
    <dbReference type="NCBI Taxonomy" id="2011161"/>
    <lineage>
        <taxon>Eukaryota</taxon>
        <taxon>Metazoa</taxon>
        <taxon>Ecdysozoa</taxon>
        <taxon>Nematoda</taxon>
        <taxon>Chromadorea</taxon>
        <taxon>Plectida</taxon>
        <taxon>Plectina</taxon>
        <taxon>Plectoidea</taxon>
        <taxon>Plectidae</taxon>
        <taxon>Plectus</taxon>
    </lineage>
</organism>
<evidence type="ECO:0000313" key="2">
    <source>
        <dbReference type="WBParaSite" id="PSAMB.scaffold7766size7139.g30506.t1"/>
    </source>
</evidence>
<dbReference type="WBParaSite" id="PSAMB.scaffold7766size7139.g30506.t1">
    <property type="protein sequence ID" value="PSAMB.scaffold7766size7139.g30506.t1"/>
    <property type="gene ID" value="PSAMB.scaffold7766size7139.g30506"/>
</dbReference>
<dbReference type="AlphaFoldDB" id="A0A914XER7"/>